<dbReference type="AlphaFoldDB" id="A0A9J6GAD9"/>
<reference evidence="2 3" key="1">
    <citation type="journal article" date="2020" name="Cell">
        <title>Large-Scale Comparative Analyses of Tick Genomes Elucidate Their Genetic Diversity and Vector Capacities.</title>
        <authorList>
            <consortium name="Tick Genome and Microbiome Consortium (TIGMIC)"/>
            <person name="Jia N."/>
            <person name="Wang J."/>
            <person name="Shi W."/>
            <person name="Du L."/>
            <person name="Sun Y."/>
            <person name="Zhan W."/>
            <person name="Jiang J.F."/>
            <person name="Wang Q."/>
            <person name="Zhang B."/>
            <person name="Ji P."/>
            <person name="Bell-Sakyi L."/>
            <person name="Cui X.M."/>
            <person name="Yuan T.T."/>
            <person name="Jiang B.G."/>
            <person name="Yang W.F."/>
            <person name="Lam T.T."/>
            <person name="Chang Q.C."/>
            <person name="Ding S.J."/>
            <person name="Wang X.J."/>
            <person name="Zhu J.G."/>
            <person name="Ruan X.D."/>
            <person name="Zhao L."/>
            <person name="Wei J.T."/>
            <person name="Ye R.Z."/>
            <person name="Que T.C."/>
            <person name="Du C.H."/>
            <person name="Zhou Y.H."/>
            <person name="Cheng J.X."/>
            <person name="Dai P.F."/>
            <person name="Guo W.B."/>
            <person name="Han X.H."/>
            <person name="Huang E.J."/>
            <person name="Li L.F."/>
            <person name="Wei W."/>
            <person name="Gao Y.C."/>
            <person name="Liu J.Z."/>
            <person name="Shao H.Z."/>
            <person name="Wang X."/>
            <person name="Wang C.C."/>
            <person name="Yang T.C."/>
            <person name="Huo Q.B."/>
            <person name="Li W."/>
            <person name="Chen H.Y."/>
            <person name="Chen S.E."/>
            <person name="Zhou L.G."/>
            <person name="Ni X.B."/>
            <person name="Tian J.H."/>
            <person name="Sheng Y."/>
            <person name="Liu T."/>
            <person name="Pan Y.S."/>
            <person name="Xia L.Y."/>
            <person name="Li J."/>
            <person name="Zhao F."/>
            <person name="Cao W.C."/>
        </authorList>
    </citation>
    <scope>NUCLEOTIDE SEQUENCE [LARGE SCALE GENOMIC DNA]</scope>
    <source>
        <strain evidence="2">HaeL-2018</strain>
    </source>
</reference>
<keyword evidence="3" id="KW-1185">Reference proteome</keyword>
<name>A0A9J6GAD9_HAELO</name>
<feature type="region of interest" description="Disordered" evidence="1">
    <location>
        <begin position="99"/>
        <end position="235"/>
    </location>
</feature>
<feature type="compositionally biased region" description="Acidic residues" evidence="1">
    <location>
        <begin position="141"/>
        <end position="151"/>
    </location>
</feature>
<dbReference type="EMBL" id="JABSTR010000005">
    <property type="protein sequence ID" value="KAH9372147.1"/>
    <property type="molecule type" value="Genomic_DNA"/>
</dbReference>
<protein>
    <submittedName>
        <fullName evidence="2">Uncharacterized protein</fullName>
    </submittedName>
</protein>
<proteinExistence type="predicted"/>
<comment type="caution">
    <text evidence="2">The sequence shown here is derived from an EMBL/GenBank/DDBJ whole genome shotgun (WGS) entry which is preliminary data.</text>
</comment>
<accession>A0A9J6GAD9</accession>
<dbReference type="Proteomes" id="UP000821853">
    <property type="component" value="Chromosome 3"/>
</dbReference>
<feature type="compositionally biased region" description="Low complexity" evidence="1">
    <location>
        <begin position="191"/>
        <end position="203"/>
    </location>
</feature>
<evidence type="ECO:0000313" key="2">
    <source>
        <dbReference type="EMBL" id="KAH9372147.1"/>
    </source>
</evidence>
<dbReference type="VEuPathDB" id="VectorBase:HLOH_045042"/>
<dbReference type="OrthoDB" id="10042652at2759"/>
<evidence type="ECO:0000313" key="3">
    <source>
        <dbReference type="Proteomes" id="UP000821853"/>
    </source>
</evidence>
<organism evidence="2 3">
    <name type="scientific">Haemaphysalis longicornis</name>
    <name type="common">Bush tick</name>
    <dbReference type="NCBI Taxonomy" id="44386"/>
    <lineage>
        <taxon>Eukaryota</taxon>
        <taxon>Metazoa</taxon>
        <taxon>Ecdysozoa</taxon>
        <taxon>Arthropoda</taxon>
        <taxon>Chelicerata</taxon>
        <taxon>Arachnida</taxon>
        <taxon>Acari</taxon>
        <taxon>Parasitiformes</taxon>
        <taxon>Ixodida</taxon>
        <taxon>Ixodoidea</taxon>
        <taxon>Ixodidae</taxon>
        <taxon>Haemaphysalinae</taxon>
        <taxon>Haemaphysalis</taxon>
    </lineage>
</organism>
<gene>
    <name evidence="2" type="ORF">HPB48_009720</name>
</gene>
<evidence type="ECO:0000256" key="1">
    <source>
        <dbReference type="SAM" id="MobiDB-lite"/>
    </source>
</evidence>
<feature type="compositionally biased region" description="Pro residues" evidence="1">
    <location>
        <begin position="213"/>
        <end position="227"/>
    </location>
</feature>
<sequence>MLVELGKEMGLSGVESWAWVTDEEKDMRTQRAKEREQARMAAQAEHEREMARMGRVAVCADFRFVAIDVFYPNRFSTIFEVDYDTPYRYFVGQDVVDRKPKHSQCPASVPRHGAKNQEEAGKRVLPAIPVDGLENRQPTEVEPESSEDETMEAGGQASAGNDGKRGLDKTDEGEEEGAMATSEEPPLKTNPGRSSSSVKPRPSVVKRRGRPGTPAPATPSTQQPPPVSRAEEGSV</sequence>